<evidence type="ECO:0000259" key="2">
    <source>
        <dbReference type="Pfam" id="PF03435"/>
    </source>
</evidence>
<keyword evidence="3" id="KW-0560">Oxidoreductase</keyword>
<dbReference type="Pfam" id="PF03435">
    <property type="entry name" value="Sacchrp_dh_NADP"/>
    <property type="match status" value="1"/>
</dbReference>
<comment type="caution">
    <text evidence="3">The sequence shown here is derived from an EMBL/GenBank/DDBJ whole genome shotgun (WGS) entry which is preliminary data.</text>
</comment>
<sequence length="419" mass="45417">MTQPSHDLDLVVFGATSFVGQILTRYLSEHLSGSGETLRWAIAGRSEAKLRHVRETLGAAWQTLPIIVADAADDTQLQVLCARTRVVVSTVGPYALYGEPLVRICAQTGTDYCDLTGETQWIKRMTERYEPTARQSGARIVHCCGFDSVPSDIGVLFLQQHARRQWGVPATQVKMRVKTLKGGASGGTVASVINVVREAAADPALRRELLDPYALCPTDHRFTVRQHAVRSAEFDRDGGTWIAPFVMAAVNERVVHRSNALAGDAYGTRFAYDEAVITGTGLKGRLAALTMVAGLGAFMAGVLIPPVRGLMERFLLPKPGEGPSVAAQLAGRYDLRFFGRADDGRTLRVKVTGDRDPGYGSTGKMLGQAALSLALDCTRDGAKTARGGGFWTPATMFDARFVERLERHAGLRFELLPDA</sequence>
<dbReference type="Gene3D" id="3.40.50.720">
    <property type="entry name" value="NAD(P)-binding Rossmann-like Domain"/>
    <property type="match status" value="1"/>
</dbReference>
<feature type="domain" description="Saccharopine dehydrogenase NADP binding" evidence="2">
    <location>
        <begin position="11"/>
        <end position="139"/>
    </location>
</feature>
<dbReference type="EMBL" id="ABLK01000197">
    <property type="protein sequence ID" value="EDT39360.1"/>
    <property type="molecule type" value="Genomic_DNA"/>
</dbReference>
<evidence type="ECO:0000313" key="3">
    <source>
        <dbReference type="EMBL" id="EDT39360.1"/>
    </source>
</evidence>
<evidence type="ECO:0000256" key="1">
    <source>
        <dbReference type="ARBA" id="ARBA00010591"/>
    </source>
</evidence>
<dbReference type="GO" id="GO:0005886">
    <property type="term" value="C:plasma membrane"/>
    <property type="evidence" value="ECO:0007669"/>
    <property type="project" value="TreeGrafter"/>
</dbReference>
<dbReference type="PANTHER" id="PTHR12286">
    <property type="entry name" value="SACCHAROPINE DEHYDROGENASE-LIKE OXIDOREDUCTASE"/>
    <property type="match status" value="1"/>
</dbReference>
<reference evidence="3 4" key="1">
    <citation type="submission" date="2008-03" db="EMBL/GenBank/DDBJ databases">
        <title>Sequencing of the draft genome and assembly of Burkholderia ambifaria MEX-5.</title>
        <authorList>
            <consortium name="US DOE Joint Genome Institute (JGI-PGF)"/>
            <person name="Copeland A."/>
            <person name="Lucas S."/>
            <person name="Lapidus A."/>
            <person name="Glavina del Rio T."/>
            <person name="Dalin E."/>
            <person name="Tice H."/>
            <person name="Bruce D."/>
            <person name="Goodwin L."/>
            <person name="Pitluck S."/>
            <person name="Larimer F."/>
            <person name="Land M.L."/>
            <person name="Hauser L."/>
            <person name="Tiedje J."/>
            <person name="Richardson P."/>
        </authorList>
    </citation>
    <scope>NUCLEOTIDE SEQUENCE [LARGE SCALE GENOMIC DNA]</scope>
    <source>
        <strain evidence="3 4">MEX-5</strain>
    </source>
</reference>
<organism evidence="3 4">
    <name type="scientific">Burkholderia ambifaria MEX-5</name>
    <dbReference type="NCBI Taxonomy" id="396597"/>
    <lineage>
        <taxon>Bacteria</taxon>
        <taxon>Pseudomonadati</taxon>
        <taxon>Pseudomonadota</taxon>
        <taxon>Betaproteobacteria</taxon>
        <taxon>Burkholderiales</taxon>
        <taxon>Burkholderiaceae</taxon>
        <taxon>Burkholderia</taxon>
        <taxon>Burkholderia cepacia complex</taxon>
    </lineage>
</organism>
<dbReference type="PATRIC" id="fig|396597.7.peg.2857"/>
<dbReference type="InterPro" id="IPR051276">
    <property type="entry name" value="Saccharopine_DH-like_oxidrdct"/>
</dbReference>
<dbReference type="PANTHER" id="PTHR12286:SF5">
    <property type="entry name" value="SACCHAROPINE DEHYDROGENASE-LIKE OXIDOREDUCTASE"/>
    <property type="match status" value="1"/>
</dbReference>
<dbReference type="Proteomes" id="UP000004814">
    <property type="component" value="Unassembled WGS sequence"/>
</dbReference>
<dbReference type="InterPro" id="IPR005097">
    <property type="entry name" value="Sacchrp_dh_NADP-bd"/>
</dbReference>
<dbReference type="EC" id="1.5.1.9" evidence="3"/>
<comment type="similarity">
    <text evidence="1">Belongs to the saccharopine dehydrogenase family. Enoyl reductase subfamily.</text>
</comment>
<name>B1TAP2_9BURK</name>
<gene>
    <name evidence="3" type="ORF">BamMEX5DRAFT_4858</name>
</gene>
<dbReference type="RefSeq" id="WP_006760666.1">
    <property type="nucleotide sequence ID" value="NZ_ABLK01000197.1"/>
</dbReference>
<dbReference type="FunFam" id="3.40.50.720:FF:000413">
    <property type="entry name" value="Trans-acting enoyl reductase"/>
    <property type="match status" value="1"/>
</dbReference>
<protein>
    <submittedName>
        <fullName evidence="3">Saccharopine dehydrogenase (NAD(+), L-glutamate-forming)</fullName>
        <ecNumber evidence="3">1.5.1.9</ecNumber>
    </submittedName>
</protein>
<dbReference type="GO" id="GO:0009247">
    <property type="term" value="P:glycolipid biosynthetic process"/>
    <property type="evidence" value="ECO:0007669"/>
    <property type="project" value="TreeGrafter"/>
</dbReference>
<proteinExistence type="inferred from homology"/>
<dbReference type="AlphaFoldDB" id="B1TAP2"/>
<accession>B1TAP2</accession>
<dbReference type="GO" id="GO:0047131">
    <property type="term" value="F:saccharopine dehydrogenase (NAD+, L-glutamate-forming) activity"/>
    <property type="evidence" value="ECO:0007669"/>
    <property type="project" value="UniProtKB-EC"/>
</dbReference>
<dbReference type="SUPFAM" id="SSF51735">
    <property type="entry name" value="NAD(P)-binding Rossmann-fold domains"/>
    <property type="match status" value="1"/>
</dbReference>
<dbReference type="InterPro" id="IPR036291">
    <property type="entry name" value="NAD(P)-bd_dom_sf"/>
</dbReference>
<evidence type="ECO:0000313" key="4">
    <source>
        <dbReference type="Proteomes" id="UP000004814"/>
    </source>
</evidence>